<dbReference type="EnsemblMetazoa" id="CLYHEMT015990.2">
    <property type="protein sequence ID" value="CLYHEMP015990.2"/>
    <property type="gene ID" value="CLYHEMG015990"/>
</dbReference>
<sequence length="204" mass="24359">VYLISIVGRFRDFQTFFYHVIESFLVDIRLQEGSNNEEIQLKMKSLIVFLFLVISLAKGNVLKGPCGSLATKCYNDLLFRGKDFIVCEDFVRCEYLEDGNIPREQCVQRCADIAIDCEKQYPYWMWWLKFKRTACGTNGYKCLNGCKQKHDSAGRKRTMLKDFGQFEEQKRDLYEDARRDRRMQTRRPQHDDFNEFYDFAFDKY</sequence>
<evidence type="ECO:0000313" key="2">
    <source>
        <dbReference type="Proteomes" id="UP000594262"/>
    </source>
</evidence>
<organism evidence="1 2">
    <name type="scientific">Clytia hemisphaerica</name>
    <dbReference type="NCBI Taxonomy" id="252671"/>
    <lineage>
        <taxon>Eukaryota</taxon>
        <taxon>Metazoa</taxon>
        <taxon>Cnidaria</taxon>
        <taxon>Hydrozoa</taxon>
        <taxon>Hydroidolina</taxon>
        <taxon>Leptothecata</taxon>
        <taxon>Obeliida</taxon>
        <taxon>Clytiidae</taxon>
        <taxon>Clytia</taxon>
    </lineage>
</organism>
<keyword evidence="2" id="KW-1185">Reference proteome</keyword>
<accession>A0A7M5X0T2</accession>
<name>A0A7M5X0T2_9CNID</name>
<evidence type="ECO:0000313" key="1">
    <source>
        <dbReference type="EnsemblMetazoa" id="CLYHEMP015990.2"/>
    </source>
</evidence>
<reference evidence="1" key="1">
    <citation type="submission" date="2021-01" db="UniProtKB">
        <authorList>
            <consortium name="EnsemblMetazoa"/>
        </authorList>
    </citation>
    <scope>IDENTIFICATION</scope>
</reference>
<proteinExistence type="predicted"/>
<dbReference type="Proteomes" id="UP000594262">
    <property type="component" value="Unplaced"/>
</dbReference>
<protein>
    <submittedName>
        <fullName evidence="1">Uncharacterized protein</fullName>
    </submittedName>
</protein>
<dbReference type="AlphaFoldDB" id="A0A7M5X0T2"/>